<dbReference type="Gene3D" id="3.90.1640.30">
    <property type="match status" value="1"/>
</dbReference>
<dbReference type="NCBIfam" id="TIGR00644">
    <property type="entry name" value="recJ"/>
    <property type="match status" value="1"/>
</dbReference>
<protein>
    <recommendedName>
        <fullName evidence="2">Single-stranded-DNA-specific exonuclease RecJ</fullName>
    </recommendedName>
</protein>
<dbReference type="EMBL" id="JBHSAT010000004">
    <property type="protein sequence ID" value="MFC3876307.1"/>
    <property type="molecule type" value="Genomic_DNA"/>
</dbReference>
<evidence type="ECO:0000313" key="9">
    <source>
        <dbReference type="EMBL" id="MFC3876307.1"/>
    </source>
</evidence>
<dbReference type="InterPro" id="IPR001667">
    <property type="entry name" value="DDH_dom"/>
</dbReference>
<dbReference type="InterPro" id="IPR004610">
    <property type="entry name" value="RecJ"/>
</dbReference>
<name>A0ABV8AE18_9FLAO</name>
<dbReference type="InterPro" id="IPR003156">
    <property type="entry name" value="DHHA1_dom"/>
</dbReference>
<dbReference type="PANTHER" id="PTHR30255">
    <property type="entry name" value="SINGLE-STRANDED-DNA-SPECIFIC EXONUCLEASE RECJ"/>
    <property type="match status" value="1"/>
</dbReference>
<dbReference type="Proteomes" id="UP001595812">
    <property type="component" value="Unassembled WGS sequence"/>
</dbReference>
<evidence type="ECO:0000259" key="7">
    <source>
        <dbReference type="Pfam" id="PF02272"/>
    </source>
</evidence>
<evidence type="ECO:0000256" key="2">
    <source>
        <dbReference type="ARBA" id="ARBA00019841"/>
    </source>
</evidence>
<dbReference type="Pfam" id="PF02272">
    <property type="entry name" value="DHHA1"/>
    <property type="match status" value="1"/>
</dbReference>
<dbReference type="RefSeq" id="WP_386097101.1">
    <property type="nucleotide sequence ID" value="NZ_JBHSAT010000004.1"/>
</dbReference>
<feature type="domain" description="RecJ OB" evidence="8">
    <location>
        <begin position="452"/>
        <end position="560"/>
    </location>
</feature>
<keyword evidence="5 9" id="KW-0269">Exonuclease</keyword>
<dbReference type="InterPro" id="IPR041122">
    <property type="entry name" value="RecJ_OB"/>
</dbReference>
<dbReference type="Pfam" id="PF01368">
    <property type="entry name" value="DHH"/>
    <property type="match status" value="1"/>
</dbReference>
<gene>
    <name evidence="9" type="primary">recJ</name>
    <name evidence="9" type="ORF">ACFOSX_03600</name>
</gene>
<evidence type="ECO:0000256" key="1">
    <source>
        <dbReference type="ARBA" id="ARBA00005915"/>
    </source>
</evidence>
<evidence type="ECO:0000256" key="4">
    <source>
        <dbReference type="ARBA" id="ARBA00022801"/>
    </source>
</evidence>
<dbReference type="PANTHER" id="PTHR30255:SF2">
    <property type="entry name" value="SINGLE-STRANDED-DNA-SPECIFIC EXONUCLEASE RECJ"/>
    <property type="match status" value="1"/>
</dbReference>
<sequence length="562" mass="62301">MRWTLKSKPNPETVSAIKNALNVDAIVATLLVQRGIDTYEKAKTFFRPSFEHLHDPFLMKDMDKAVSRIESAIANNENILVYGDYDVDGTTSVALMSSYLKTKIQQVATYIPDRYDEGYGISYKGIDFAHDNDFTLIIALDCGVKAIEKVAYAKEKGIDFIICDHHRPGETMPDAVAVLDPKRSDCNYPFKELCGCGVGFKLISALAQKDGQTPEDLMEYLDLVATAIGADIVPIVDENRALAYLGLQVINTNPRAGMKAIIAEVKKDELTITDVVFIIAPRINAAGRMKHGNHAVSLLTETDFNMAAQYAVDIDEFNTDRRETDKRITEEALALIEKNNEQEGYTTVVYQEDWHKGVIGIVASRLIETYYRPTLVFTKSGDKLAASARSVSGFDVYNALEECSDYIEQFGGHKYAAGLTLLPENYEKFKAKFEAVVANSIDPKLLTPELKIDAEIGLNQIDQRLYRILSQFAPFGPGNMSPVFMSSNLRDTGYGKCVGEDDKHLRLTATQKGLGKIVAIGFGLGDKCDLITNGKSFSAAYSIDENHWNGNVSLQLKLKDIK</sequence>
<keyword evidence="10" id="KW-1185">Reference proteome</keyword>
<dbReference type="InterPro" id="IPR038763">
    <property type="entry name" value="DHH_sf"/>
</dbReference>
<dbReference type="Pfam" id="PF17768">
    <property type="entry name" value="RecJ_OB"/>
    <property type="match status" value="1"/>
</dbReference>
<comment type="similarity">
    <text evidence="1">Belongs to the RecJ family.</text>
</comment>
<accession>A0ABV8AE18</accession>
<feature type="domain" description="DDH" evidence="6">
    <location>
        <begin position="78"/>
        <end position="228"/>
    </location>
</feature>
<organism evidence="9 10">
    <name type="scientific">Winogradskyella maritima</name>
    <dbReference type="NCBI Taxonomy" id="1517766"/>
    <lineage>
        <taxon>Bacteria</taxon>
        <taxon>Pseudomonadati</taxon>
        <taxon>Bacteroidota</taxon>
        <taxon>Flavobacteriia</taxon>
        <taxon>Flavobacteriales</taxon>
        <taxon>Flavobacteriaceae</taxon>
        <taxon>Winogradskyella</taxon>
    </lineage>
</organism>
<keyword evidence="3" id="KW-0540">Nuclease</keyword>
<proteinExistence type="inferred from homology"/>
<keyword evidence="4" id="KW-0378">Hydrolase</keyword>
<dbReference type="Gene3D" id="3.10.310.30">
    <property type="match status" value="1"/>
</dbReference>
<dbReference type="GO" id="GO:0004527">
    <property type="term" value="F:exonuclease activity"/>
    <property type="evidence" value="ECO:0007669"/>
    <property type="project" value="UniProtKB-KW"/>
</dbReference>
<comment type="caution">
    <text evidence="9">The sequence shown here is derived from an EMBL/GenBank/DDBJ whole genome shotgun (WGS) entry which is preliminary data.</text>
</comment>
<evidence type="ECO:0000259" key="6">
    <source>
        <dbReference type="Pfam" id="PF01368"/>
    </source>
</evidence>
<dbReference type="SUPFAM" id="SSF64182">
    <property type="entry name" value="DHH phosphoesterases"/>
    <property type="match status" value="1"/>
</dbReference>
<reference evidence="10" key="1">
    <citation type="journal article" date="2019" name="Int. J. Syst. Evol. Microbiol.">
        <title>The Global Catalogue of Microorganisms (GCM) 10K type strain sequencing project: providing services to taxonomists for standard genome sequencing and annotation.</title>
        <authorList>
            <consortium name="The Broad Institute Genomics Platform"/>
            <consortium name="The Broad Institute Genome Sequencing Center for Infectious Disease"/>
            <person name="Wu L."/>
            <person name="Ma J."/>
        </authorList>
    </citation>
    <scope>NUCLEOTIDE SEQUENCE [LARGE SCALE GENOMIC DNA]</scope>
    <source>
        <strain evidence="10">CECT 8979</strain>
    </source>
</reference>
<evidence type="ECO:0000313" key="10">
    <source>
        <dbReference type="Proteomes" id="UP001595812"/>
    </source>
</evidence>
<feature type="domain" description="DHHA1" evidence="7">
    <location>
        <begin position="348"/>
        <end position="438"/>
    </location>
</feature>
<evidence type="ECO:0000256" key="5">
    <source>
        <dbReference type="ARBA" id="ARBA00022839"/>
    </source>
</evidence>
<dbReference type="InterPro" id="IPR051673">
    <property type="entry name" value="SSDNA_exonuclease_RecJ"/>
</dbReference>
<evidence type="ECO:0000256" key="3">
    <source>
        <dbReference type="ARBA" id="ARBA00022722"/>
    </source>
</evidence>
<evidence type="ECO:0000259" key="8">
    <source>
        <dbReference type="Pfam" id="PF17768"/>
    </source>
</evidence>